<feature type="binding site" evidence="7">
    <location>
        <position position="97"/>
    </location>
    <ligand>
        <name>[2Fe-2S] cluster</name>
        <dbReference type="ChEBI" id="CHEBI:190135"/>
    </ligand>
</feature>
<dbReference type="PIRSF" id="PIRSF000216">
    <property type="entry name" value="NADH_DH_24kDa"/>
    <property type="match status" value="1"/>
</dbReference>
<comment type="cofactor">
    <cofactor evidence="7">
        <name>[2Fe-2S] cluster</name>
        <dbReference type="ChEBI" id="CHEBI:190135"/>
    </cofactor>
    <text evidence="7">Binds 1 [2Fe-2S] cluster.</text>
</comment>
<dbReference type="Proteomes" id="UP000179243">
    <property type="component" value="Unassembled WGS sequence"/>
</dbReference>
<evidence type="ECO:0000256" key="2">
    <source>
        <dbReference type="ARBA" id="ARBA00022714"/>
    </source>
</evidence>
<proteinExistence type="inferred from homology"/>
<dbReference type="EMBL" id="MFYX01000091">
    <property type="protein sequence ID" value="OGK03295.1"/>
    <property type="molecule type" value="Genomic_DNA"/>
</dbReference>
<dbReference type="Pfam" id="PF01257">
    <property type="entry name" value="2Fe-2S_thioredx"/>
    <property type="match status" value="1"/>
</dbReference>
<feature type="binding site" evidence="7">
    <location>
        <position position="92"/>
    </location>
    <ligand>
        <name>[2Fe-2S] cluster</name>
        <dbReference type="ChEBI" id="CHEBI:190135"/>
    </ligand>
</feature>
<dbReference type="InterPro" id="IPR028431">
    <property type="entry name" value="NADP_DH_HndA-like"/>
</dbReference>
<dbReference type="InterPro" id="IPR036249">
    <property type="entry name" value="Thioredoxin-like_sf"/>
</dbReference>
<evidence type="ECO:0000256" key="6">
    <source>
        <dbReference type="ARBA" id="ARBA00034078"/>
    </source>
</evidence>
<dbReference type="Gene3D" id="1.10.10.1590">
    <property type="entry name" value="NADH-quinone oxidoreductase subunit E"/>
    <property type="match status" value="1"/>
</dbReference>
<protein>
    <submittedName>
        <fullName evidence="8">NADH:ubiquinone oxidoreductase</fullName>
    </submittedName>
</protein>
<comment type="similarity">
    <text evidence="1">Belongs to the complex I 24 kDa subunit family.</text>
</comment>
<gene>
    <name evidence="8" type="ORF">A2519_15075</name>
</gene>
<evidence type="ECO:0000256" key="3">
    <source>
        <dbReference type="ARBA" id="ARBA00022723"/>
    </source>
</evidence>
<evidence type="ECO:0000313" key="8">
    <source>
        <dbReference type="EMBL" id="OGK03295.1"/>
    </source>
</evidence>
<reference evidence="8 9" key="1">
    <citation type="journal article" date="2016" name="Nat. Commun.">
        <title>Thousands of microbial genomes shed light on interconnected biogeochemical processes in an aquifer system.</title>
        <authorList>
            <person name="Anantharaman K."/>
            <person name="Brown C.T."/>
            <person name="Hug L.A."/>
            <person name="Sharon I."/>
            <person name="Castelle C.J."/>
            <person name="Probst A.J."/>
            <person name="Thomas B.C."/>
            <person name="Singh A."/>
            <person name="Wilkins M.J."/>
            <person name="Karaoz U."/>
            <person name="Brodie E.L."/>
            <person name="Williams K.H."/>
            <person name="Hubbard S.S."/>
            <person name="Banfield J.F."/>
        </authorList>
    </citation>
    <scope>NUCLEOTIDE SEQUENCE [LARGE SCALE GENOMIC DNA]</scope>
</reference>
<dbReference type="Gene3D" id="3.40.30.10">
    <property type="entry name" value="Glutaredoxin"/>
    <property type="match status" value="1"/>
</dbReference>
<dbReference type="PANTHER" id="PTHR43342">
    <property type="entry name" value="NADH-QUINONE OXIDOREDUCTASE, E SUBUNIT"/>
    <property type="match status" value="1"/>
</dbReference>
<comment type="cofactor">
    <cofactor evidence="6">
        <name>[2Fe-2S] cluster</name>
        <dbReference type="ChEBI" id="CHEBI:190135"/>
    </cofactor>
</comment>
<dbReference type="InterPro" id="IPR002023">
    <property type="entry name" value="NuoE-like"/>
</dbReference>
<dbReference type="InterPro" id="IPR041921">
    <property type="entry name" value="NuoE_N"/>
</dbReference>
<dbReference type="SUPFAM" id="SSF52833">
    <property type="entry name" value="Thioredoxin-like"/>
    <property type="match status" value="1"/>
</dbReference>
<evidence type="ECO:0000256" key="1">
    <source>
        <dbReference type="ARBA" id="ARBA00010643"/>
    </source>
</evidence>
<accession>A0A1F7F9G2</accession>
<evidence type="ECO:0000256" key="4">
    <source>
        <dbReference type="ARBA" id="ARBA00023004"/>
    </source>
</evidence>
<dbReference type="GO" id="GO:0051537">
    <property type="term" value="F:2 iron, 2 sulfur cluster binding"/>
    <property type="evidence" value="ECO:0007669"/>
    <property type="project" value="UniProtKB-KW"/>
</dbReference>
<dbReference type="FunFam" id="3.40.30.10:FF:000015">
    <property type="entry name" value="NADH-quinone oxidoreductase subunit E"/>
    <property type="match status" value="1"/>
</dbReference>
<feature type="binding site" evidence="7">
    <location>
        <position position="137"/>
    </location>
    <ligand>
        <name>[2Fe-2S] cluster</name>
        <dbReference type="ChEBI" id="CHEBI:190135"/>
    </ligand>
</feature>
<dbReference type="AlphaFoldDB" id="A0A1F7F9G2"/>
<dbReference type="PANTHER" id="PTHR43342:SF2">
    <property type="entry name" value="POTENTIAL NAD-REDUCING HYDROGENASE SUBUNIT"/>
    <property type="match status" value="1"/>
</dbReference>
<keyword evidence="5 7" id="KW-0411">Iron-sulfur</keyword>
<dbReference type="InterPro" id="IPR042128">
    <property type="entry name" value="NuoE_dom"/>
</dbReference>
<dbReference type="CDD" id="cd03064">
    <property type="entry name" value="TRX_Fd_NuoE"/>
    <property type="match status" value="1"/>
</dbReference>
<dbReference type="GO" id="GO:0046872">
    <property type="term" value="F:metal ion binding"/>
    <property type="evidence" value="ECO:0007669"/>
    <property type="project" value="UniProtKB-KW"/>
</dbReference>
<comment type="caution">
    <text evidence="8">The sequence shown here is derived from an EMBL/GenBank/DDBJ whole genome shotgun (WGS) entry which is preliminary data.</text>
</comment>
<evidence type="ECO:0000313" key="9">
    <source>
        <dbReference type="Proteomes" id="UP000179243"/>
    </source>
</evidence>
<keyword evidence="2 7" id="KW-0001">2Fe-2S</keyword>
<keyword evidence="3 7" id="KW-0479">Metal-binding</keyword>
<dbReference type="GO" id="GO:0016491">
    <property type="term" value="F:oxidoreductase activity"/>
    <property type="evidence" value="ECO:0007669"/>
    <property type="project" value="InterPro"/>
</dbReference>
<sequence>MSDVKTCACCGEVSEEQLLLQLDDVLAQNRSKEGALIPVLQIAQTMFGYLPKAALKKIALTLGKPYSEVAGVVGFYSFFSTMPRGKHLVRVCLGTACYVRGGKQVLESFRKHLGIDVGQTTEDRMFSLEVARCFGACGLAPAVMIDDDIHQRVKAARVGEIIDQYRKEKKPAKVKTQKKGGK</sequence>
<keyword evidence="8" id="KW-0830">Ubiquinone</keyword>
<keyword evidence="4 7" id="KW-0408">Iron</keyword>
<evidence type="ECO:0000256" key="5">
    <source>
        <dbReference type="ARBA" id="ARBA00023014"/>
    </source>
</evidence>
<evidence type="ECO:0000256" key="7">
    <source>
        <dbReference type="PIRSR" id="PIRSR000216-1"/>
    </source>
</evidence>
<name>A0A1F7F9G2_UNCRA</name>
<organism evidence="8 9">
    <name type="scientific">Candidatus Raymondbacteria bacterium RIFOXYD12_FULL_49_13</name>
    <dbReference type="NCBI Taxonomy" id="1817890"/>
    <lineage>
        <taxon>Bacteria</taxon>
        <taxon>Raymondiibacteriota</taxon>
    </lineage>
</organism>
<feature type="binding site" evidence="7">
    <location>
        <position position="133"/>
    </location>
    <ligand>
        <name>[2Fe-2S] cluster</name>
        <dbReference type="ChEBI" id="CHEBI:190135"/>
    </ligand>
</feature>